<accession>A0A4R8LJM6</accession>
<dbReference type="AlphaFoldDB" id="A0A4R8LJM6"/>
<reference evidence="1 2" key="1">
    <citation type="submission" date="2019-03" db="EMBL/GenBank/DDBJ databases">
        <title>Genomic Encyclopedia of Type Strains, Phase IV (KMG-IV): sequencing the most valuable type-strain genomes for metagenomic binning, comparative biology and taxonomic classification.</title>
        <authorList>
            <person name="Goeker M."/>
        </authorList>
    </citation>
    <scope>NUCLEOTIDE SEQUENCE [LARGE SCALE GENOMIC DNA]</scope>
    <source>
        <strain evidence="1 2">DSM 17974</strain>
    </source>
</reference>
<name>A0A4R8LJM6_9BACL</name>
<keyword evidence="2" id="KW-1185">Reference proteome</keyword>
<proteinExistence type="predicted"/>
<comment type="caution">
    <text evidence="1">The sequence shown here is derived from an EMBL/GenBank/DDBJ whole genome shotgun (WGS) entry which is preliminary data.</text>
</comment>
<dbReference type="Proteomes" id="UP000294581">
    <property type="component" value="Unassembled WGS sequence"/>
</dbReference>
<evidence type="ECO:0000313" key="2">
    <source>
        <dbReference type="Proteomes" id="UP000294581"/>
    </source>
</evidence>
<gene>
    <name evidence="1" type="ORF">C7445_11036</name>
</gene>
<protein>
    <submittedName>
        <fullName evidence="1">Uncharacterized protein</fullName>
    </submittedName>
</protein>
<organism evidence="1 2">
    <name type="scientific">Alicyclobacillus sacchari</name>
    <dbReference type="NCBI Taxonomy" id="392010"/>
    <lineage>
        <taxon>Bacteria</taxon>
        <taxon>Bacillati</taxon>
        <taxon>Bacillota</taxon>
        <taxon>Bacilli</taxon>
        <taxon>Bacillales</taxon>
        <taxon>Alicyclobacillaceae</taxon>
        <taxon>Alicyclobacillus</taxon>
    </lineage>
</organism>
<sequence length="93" mass="10801">MTNRLALLMLLNCIFCKRVKGIAYLVHLKAVPINTRTQCVSGLNMQLVTQFLWQSNVSAVIHRKHVLFLWHAFHLMWALPISYDEYAKVVSFV</sequence>
<dbReference type="EMBL" id="SORF01000010">
    <property type="protein sequence ID" value="TDY43992.1"/>
    <property type="molecule type" value="Genomic_DNA"/>
</dbReference>
<evidence type="ECO:0000313" key="1">
    <source>
        <dbReference type="EMBL" id="TDY43992.1"/>
    </source>
</evidence>